<feature type="signal peptide" evidence="4">
    <location>
        <begin position="1"/>
        <end position="24"/>
    </location>
</feature>
<evidence type="ECO:0000256" key="2">
    <source>
        <dbReference type="ARBA" id="ARBA00022723"/>
    </source>
</evidence>
<dbReference type="PANTHER" id="PTHR11709:SF2">
    <property type="entry name" value="MULTICOPPER OXIDASE LPR1"/>
    <property type="match status" value="1"/>
</dbReference>
<evidence type="ECO:0000313" key="8">
    <source>
        <dbReference type="EMBL" id="AVY93205.1"/>
    </source>
</evidence>
<dbReference type="Pfam" id="PF07732">
    <property type="entry name" value="Cu-oxidase_3"/>
    <property type="match status" value="1"/>
</dbReference>
<feature type="domain" description="Plastocyanin-like" evidence="5">
    <location>
        <begin position="232"/>
        <end position="322"/>
    </location>
</feature>
<evidence type="ECO:0000256" key="1">
    <source>
        <dbReference type="ARBA" id="ARBA00004459"/>
    </source>
</evidence>
<gene>
    <name evidence="8" type="ORF">DAI18_03490</name>
</gene>
<dbReference type="Proteomes" id="UP000244173">
    <property type="component" value="Chromosome"/>
</dbReference>
<name>A0A2S0P790_9NEIS</name>
<dbReference type="GO" id="GO:0005507">
    <property type="term" value="F:copper ion binding"/>
    <property type="evidence" value="ECO:0007669"/>
    <property type="project" value="InterPro"/>
</dbReference>
<dbReference type="CDD" id="cd13902">
    <property type="entry name" value="CuRO_3_McoC_like"/>
    <property type="match status" value="1"/>
</dbReference>
<dbReference type="InterPro" id="IPR045087">
    <property type="entry name" value="Cu-oxidase_fam"/>
</dbReference>
<keyword evidence="9" id="KW-1185">Reference proteome</keyword>
<proteinExistence type="predicted"/>
<feature type="domain" description="Plastocyanin-like" evidence="6">
    <location>
        <begin position="392"/>
        <end position="507"/>
    </location>
</feature>
<dbReference type="GO" id="GO:0016491">
    <property type="term" value="F:oxidoreductase activity"/>
    <property type="evidence" value="ECO:0007669"/>
    <property type="project" value="UniProtKB-KW"/>
</dbReference>
<keyword evidence="2" id="KW-0479">Metal-binding</keyword>
<dbReference type="Pfam" id="PF00394">
    <property type="entry name" value="Cu-oxidase"/>
    <property type="match status" value="1"/>
</dbReference>
<accession>A0A2S0P790</accession>
<sequence length="509" mass="55430">MIMQRRTLLAALASAPLWPLAARANPHAGHGMPMHDSMPMNGMAAMHAPSSSPDALPPAGQPLATLPRLANRSTEAGTFSGVIDIAETRHALLPGAPTRLWSYNAGPLGPLIELNAGDRVAITLNNRLPEETTVHWHGLPVDPRVDGHPRDAIAPGGSFRAGFTLPDNLSGTFWYHPHPHGLTARQVAMSLAGPVIIRHRNDPFAGLPESLLVISDQRFDRDNQVAAHTPADWMDGREGEVVLVNGQYRPRLDVAPNETRRLRVLNACAARYLLLSLPGATLTRVGTDGGALARPETGLSQLLLTPGERTELLVTFPARVGQSLQLVSLPYARGKMMQPEQTAALPLMTVAVADRAPAAAFSLPAQLATIVPLGRPDIRRRVVLSERPMDHRMAGGGMMAMMKNMFLIDGRTYDMNRVDLSGKVGQIEEWEVVNDSHMDHPFHLHGGQFQLIARNGKPQPPSWRDTVNLAPRASLTLRVRFDTPGERLYHCHILEHEDLGMMGTLAVHA</sequence>
<dbReference type="PROSITE" id="PS00080">
    <property type="entry name" value="MULTICOPPER_OXIDASE2"/>
    <property type="match status" value="1"/>
</dbReference>
<dbReference type="EMBL" id="CP028519">
    <property type="protein sequence ID" value="AVY93205.1"/>
    <property type="molecule type" value="Genomic_DNA"/>
</dbReference>
<evidence type="ECO:0000259" key="6">
    <source>
        <dbReference type="Pfam" id="PF07731"/>
    </source>
</evidence>
<reference evidence="8 9" key="1">
    <citation type="submission" date="2018-04" db="EMBL/GenBank/DDBJ databases">
        <title>Denitrifier Microvirgula.</title>
        <authorList>
            <person name="Anderson E."/>
            <person name="Jang J."/>
            <person name="Ishii S."/>
        </authorList>
    </citation>
    <scope>NUCLEOTIDE SEQUENCE [LARGE SCALE GENOMIC DNA]</scope>
    <source>
        <strain evidence="8 9">BE2.4</strain>
    </source>
</reference>
<dbReference type="InterPro" id="IPR008972">
    <property type="entry name" value="Cupredoxin"/>
</dbReference>
<dbReference type="SUPFAM" id="SSF49503">
    <property type="entry name" value="Cupredoxins"/>
    <property type="match status" value="3"/>
</dbReference>
<dbReference type="InterPro" id="IPR001117">
    <property type="entry name" value="Cu-oxidase_2nd"/>
</dbReference>
<dbReference type="KEGG" id="maer:DAI18_03490"/>
<dbReference type="AlphaFoldDB" id="A0A2S0P790"/>
<dbReference type="STRING" id="1122240.GCA_000620105_00439"/>
<comment type="subcellular location">
    <subcellularLocation>
        <location evidence="1">Cell outer membrane</location>
        <topology evidence="1">Lipid-anchor</topology>
    </subcellularLocation>
</comment>
<organism evidence="8 9">
    <name type="scientific">Microvirgula aerodenitrificans</name>
    <dbReference type="NCBI Taxonomy" id="57480"/>
    <lineage>
        <taxon>Bacteria</taxon>
        <taxon>Pseudomonadati</taxon>
        <taxon>Pseudomonadota</taxon>
        <taxon>Betaproteobacteria</taxon>
        <taxon>Neisseriales</taxon>
        <taxon>Aquaspirillaceae</taxon>
        <taxon>Microvirgula</taxon>
    </lineage>
</organism>
<evidence type="ECO:0000313" key="9">
    <source>
        <dbReference type="Proteomes" id="UP000244173"/>
    </source>
</evidence>
<dbReference type="Gene3D" id="2.60.40.420">
    <property type="entry name" value="Cupredoxins - blue copper proteins"/>
    <property type="match status" value="3"/>
</dbReference>
<feature type="chain" id="PRO_5015440832" evidence="4">
    <location>
        <begin position="25"/>
        <end position="509"/>
    </location>
</feature>
<dbReference type="PANTHER" id="PTHR11709">
    <property type="entry name" value="MULTI-COPPER OXIDASE"/>
    <property type="match status" value="1"/>
</dbReference>
<evidence type="ECO:0000259" key="5">
    <source>
        <dbReference type="Pfam" id="PF00394"/>
    </source>
</evidence>
<evidence type="ECO:0000256" key="3">
    <source>
        <dbReference type="ARBA" id="ARBA00023002"/>
    </source>
</evidence>
<dbReference type="InterPro" id="IPR002355">
    <property type="entry name" value="Cu_oxidase_Cu_BS"/>
</dbReference>
<dbReference type="GO" id="GO:0009279">
    <property type="term" value="C:cell outer membrane"/>
    <property type="evidence" value="ECO:0007669"/>
    <property type="project" value="UniProtKB-SubCell"/>
</dbReference>
<dbReference type="Pfam" id="PF07731">
    <property type="entry name" value="Cu-oxidase_2"/>
    <property type="match status" value="1"/>
</dbReference>
<evidence type="ECO:0000259" key="7">
    <source>
        <dbReference type="Pfam" id="PF07732"/>
    </source>
</evidence>
<keyword evidence="3" id="KW-0560">Oxidoreductase</keyword>
<dbReference type="InterPro" id="IPR011706">
    <property type="entry name" value="Cu-oxidase_C"/>
</dbReference>
<dbReference type="CDD" id="cd13881">
    <property type="entry name" value="CuRO_2_McoC_like"/>
    <property type="match status" value="1"/>
</dbReference>
<evidence type="ECO:0000256" key="4">
    <source>
        <dbReference type="SAM" id="SignalP"/>
    </source>
</evidence>
<dbReference type="InterPro" id="IPR011707">
    <property type="entry name" value="Cu-oxidase-like_N"/>
</dbReference>
<feature type="domain" description="Plastocyanin-like" evidence="7">
    <location>
        <begin position="88"/>
        <end position="201"/>
    </location>
</feature>
<keyword evidence="4" id="KW-0732">Signal</keyword>
<protein>
    <submittedName>
        <fullName evidence="8">Copper oxidase</fullName>
    </submittedName>
</protein>